<dbReference type="OrthoDB" id="9799372at2"/>
<feature type="domain" description="Phosphotyrosine protein phosphatase I" evidence="3">
    <location>
        <begin position="74"/>
        <end position="198"/>
    </location>
</feature>
<dbReference type="Proteomes" id="UP000274907">
    <property type="component" value="Unassembled WGS sequence"/>
</dbReference>
<dbReference type="AlphaFoldDB" id="A0A3R9ZK28"/>
<reference evidence="4 5" key="1">
    <citation type="submission" date="2018-12" db="EMBL/GenBank/DDBJ databases">
        <title>YIM 101343 draft genome.</title>
        <authorList>
            <person name="Chen X."/>
        </authorList>
    </citation>
    <scope>NUCLEOTIDE SEQUENCE [LARGE SCALE GENOMIC DNA]</scope>
    <source>
        <strain evidence="4 5">YIM 101343</strain>
    </source>
</reference>
<keyword evidence="5" id="KW-1185">Reference proteome</keyword>
<evidence type="ECO:0000313" key="5">
    <source>
        <dbReference type="Proteomes" id="UP000274907"/>
    </source>
</evidence>
<dbReference type="EMBL" id="RXHJ01000004">
    <property type="protein sequence ID" value="RSZ64723.1"/>
    <property type="molecule type" value="Genomic_DNA"/>
</dbReference>
<dbReference type="PANTHER" id="PTHR43428">
    <property type="entry name" value="ARSENATE REDUCTASE"/>
    <property type="match status" value="1"/>
</dbReference>
<evidence type="ECO:0000313" key="4">
    <source>
        <dbReference type="EMBL" id="RSZ64723.1"/>
    </source>
</evidence>
<dbReference type="PANTHER" id="PTHR43428:SF1">
    <property type="entry name" value="ARSENATE REDUCTASE"/>
    <property type="match status" value="1"/>
</dbReference>
<evidence type="ECO:0000256" key="2">
    <source>
        <dbReference type="SAM" id="Coils"/>
    </source>
</evidence>
<dbReference type="RefSeq" id="WP_126119989.1">
    <property type="nucleotide sequence ID" value="NZ_RXHJ01000004.1"/>
</dbReference>
<evidence type="ECO:0000259" key="3">
    <source>
        <dbReference type="SMART" id="SM00226"/>
    </source>
</evidence>
<keyword evidence="2" id="KW-0175">Coiled coil</keyword>
<sequence>MTGDRFAIVREDMHRRYGQYFDPDTIDDLVDRTIEEVSARARIKTYLPVLVEREVSEILEHIAAADDPDVESRREVLYVCQRNAGRSQLAACITRHLVGDRLFVRSIGLEPEEGVDPNVLAVLEERGISTEYIYKATIIPRTVHRADVVVLMGVHEIPAVPGHRYVYWNIDDPAGRPIERVRKIADEVEEHVRELLHEMDLLADRLPSSESVAG</sequence>
<dbReference type="SUPFAM" id="SSF52788">
    <property type="entry name" value="Phosphotyrosine protein phosphatases I"/>
    <property type="match status" value="1"/>
</dbReference>
<dbReference type="NCBIfam" id="NF046112">
    <property type="entry name" value="MSMEG_6209_Nter"/>
    <property type="match status" value="1"/>
</dbReference>
<dbReference type="GO" id="GO:0046685">
    <property type="term" value="P:response to arsenic-containing substance"/>
    <property type="evidence" value="ECO:0007669"/>
    <property type="project" value="UniProtKB-KW"/>
</dbReference>
<dbReference type="InterPro" id="IPR023485">
    <property type="entry name" value="Ptyr_pPase"/>
</dbReference>
<proteinExistence type="predicted"/>
<accession>A0A3R9ZK28</accession>
<protein>
    <submittedName>
        <fullName evidence="4">Protein tyrosine phosphatase</fullName>
    </submittedName>
</protein>
<keyword evidence="1" id="KW-0059">Arsenical resistance</keyword>
<dbReference type="Pfam" id="PF01451">
    <property type="entry name" value="LMWPc"/>
    <property type="match status" value="1"/>
</dbReference>
<dbReference type="Gene3D" id="1.10.8.1060">
    <property type="entry name" value="Corynebacterium glutamicum thioredoxin-dependent arsenate reductase, N-terminal domain"/>
    <property type="match status" value="1"/>
</dbReference>
<name>A0A3R9ZK28_9CORY</name>
<dbReference type="Gene3D" id="3.40.50.2300">
    <property type="match status" value="1"/>
</dbReference>
<gene>
    <name evidence="4" type="ORF">EAH68_03750</name>
</gene>
<dbReference type="SMART" id="SM00226">
    <property type="entry name" value="LMWPc"/>
    <property type="match status" value="1"/>
</dbReference>
<dbReference type="InterPro" id="IPR036196">
    <property type="entry name" value="Ptyr_pPase_sf"/>
</dbReference>
<feature type="coiled-coil region" evidence="2">
    <location>
        <begin position="178"/>
        <end position="205"/>
    </location>
</feature>
<organism evidence="4 5">
    <name type="scientific">Corynebacterium hylobatis</name>
    <dbReference type="NCBI Taxonomy" id="1859290"/>
    <lineage>
        <taxon>Bacteria</taxon>
        <taxon>Bacillati</taxon>
        <taxon>Actinomycetota</taxon>
        <taxon>Actinomycetes</taxon>
        <taxon>Mycobacteriales</taxon>
        <taxon>Corynebacteriaceae</taxon>
        <taxon>Corynebacterium</taxon>
    </lineage>
</organism>
<evidence type="ECO:0000256" key="1">
    <source>
        <dbReference type="ARBA" id="ARBA00022849"/>
    </source>
</evidence>
<comment type="caution">
    <text evidence="4">The sequence shown here is derived from an EMBL/GenBank/DDBJ whole genome shotgun (WGS) entry which is preliminary data.</text>
</comment>